<comment type="caution">
    <text evidence="1">The sequence shown here is derived from an EMBL/GenBank/DDBJ whole genome shotgun (WGS) entry which is preliminary data.</text>
</comment>
<evidence type="ECO:0000313" key="1">
    <source>
        <dbReference type="EMBL" id="ECZ0571347.1"/>
    </source>
</evidence>
<name>A0A5V3UX72_SALER</name>
<accession>A0A5V3UX72</accession>
<dbReference type="GO" id="GO:0043136">
    <property type="term" value="F:sn-glycerol 3-phosphatase activity"/>
    <property type="evidence" value="ECO:0007669"/>
    <property type="project" value="TreeGrafter"/>
</dbReference>
<dbReference type="PANTHER" id="PTHR43481:SF4">
    <property type="entry name" value="GLYCEROL-1-PHOSPHATE PHOSPHOHYDROLASE 1-RELATED"/>
    <property type="match status" value="1"/>
</dbReference>
<dbReference type="Pfam" id="PF00702">
    <property type="entry name" value="Hydrolase"/>
    <property type="match status" value="1"/>
</dbReference>
<dbReference type="PANTHER" id="PTHR43481">
    <property type="entry name" value="FRUCTOSE-1-PHOSPHATE PHOSPHATASE"/>
    <property type="match status" value="1"/>
</dbReference>
<protein>
    <submittedName>
        <fullName evidence="1">Phosphatase</fullName>
    </submittedName>
</protein>
<feature type="non-terminal residue" evidence="1">
    <location>
        <position position="51"/>
    </location>
</feature>
<sequence length="51" mass="5764">MPEEARVQCKGFLFDLDGTLVDSLPAVERAWCSWADRFNLAHDEVLGFIHG</sequence>
<dbReference type="Gene3D" id="1.10.150.240">
    <property type="entry name" value="Putative phosphatase, domain 2"/>
    <property type="match status" value="1"/>
</dbReference>
<gene>
    <name evidence="1" type="ORF">F7467_13915</name>
</gene>
<dbReference type="GO" id="GO:0050308">
    <property type="term" value="F:sugar-phosphatase activity"/>
    <property type="evidence" value="ECO:0007669"/>
    <property type="project" value="TreeGrafter"/>
</dbReference>
<dbReference type="InterPro" id="IPR051806">
    <property type="entry name" value="HAD-like_SPP"/>
</dbReference>
<organism evidence="1">
    <name type="scientific">Salmonella enterica</name>
    <name type="common">Salmonella choleraesuis</name>
    <dbReference type="NCBI Taxonomy" id="28901"/>
    <lineage>
        <taxon>Bacteria</taxon>
        <taxon>Pseudomonadati</taxon>
        <taxon>Pseudomonadota</taxon>
        <taxon>Gammaproteobacteria</taxon>
        <taxon>Enterobacterales</taxon>
        <taxon>Enterobacteriaceae</taxon>
        <taxon>Salmonella</taxon>
    </lineage>
</organism>
<dbReference type="EMBL" id="AALFWW010000024">
    <property type="protein sequence ID" value="ECZ0571347.1"/>
    <property type="molecule type" value="Genomic_DNA"/>
</dbReference>
<dbReference type="InterPro" id="IPR023198">
    <property type="entry name" value="PGP-like_dom2"/>
</dbReference>
<dbReference type="SUPFAM" id="SSF56784">
    <property type="entry name" value="HAD-like"/>
    <property type="match status" value="1"/>
</dbReference>
<proteinExistence type="predicted"/>
<dbReference type="AlphaFoldDB" id="A0A5V3UX72"/>
<reference evidence="1" key="1">
    <citation type="submission" date="2019-09" db="EMBL/GenBank/DDBJ databases">
        <authorList>
            <consortium name="PulseNet: The National Subtyping Network for Foodborne Disease Surveillance"/>
            <person name="Tarr C.L."/>
            <person name="Trees E."/>
            <person name="Katz L.S."/>
            <person name="Carleton-Romer H.A."/>
            <person name="Stroika S."/>
            <person name="Kucerova Z."/>
            <person name="Roache K.F."/>
            <person name="Sabol A.L."/>
            <person name="Besser J."/>
            <person name="Gerner-Smidt P."/>
        </authorList>
    </citation>
    <scope>NUCLEOTIDE SEQUENCE</scope>
    <source>
        <strain evidence="1">PNUSAS103169</strain>
    </source>
</reference>
<dbReference type="InterPro" id="IPR036412">
    <property type="entry name" value="HAD-like_sf"/>
</dbReference>